<dbReference type="PANTHER" id="PTHR47514">
    <property type="entry name" value="TRANSKETOLASE N-TERMINAL SECTION-RELATED"/>
    <property type="match status" value="1"/>
</dbReference>
<protein>
    <submittedName>
        <fullName evidence="5">Transketolase</fullName>
    </submittedName>
</protein>
<sequence>MSNLLSEEKLQLLNEKSIESRKLVVHTVHHAGAGHIGGPMSAVDVLVNLYFNELNVNPEDARAENRDRFVLSKGHSAVALYTVLAIKGYFPIKELDTFDSMDSRLQAHPDMNILPGLDMSTGSLGQGISAAVGMALGAKLKNKDFRTYCMIGDGESQEGQVWEAADVAVKYGLDNLVVILDNNKLQQFGWGESFDEREVPVTNPCERWQAFGWNVIEIDGHNHNEITKAFNAARTVSGKPTIIVANTVKGKGVSFMENTHRWHSRVPTDEEFDHAVQELEAGV</sequence>
<keyword evidence="3" id="KW-0786">Thiamine pyrophosphate</keyword>
<dbReference type="InterPro" id="IPR029061">
    <property type="entry name" value="THDP-binding"/>
</dbReference>
<evidence type="ECO:0000256" key="2">
    <source>
        <dbReference type="ARBA" id="ARBA00007131"/>
    </source>
</evidence>
<accession>A0ABR5MMP3</accession>
<evidence type="ECO:0000259" key="4">
    <source>
        <dbReference type="Pfam" id="PF00456"/>
    </source>
</evidence>
<proteinExistence type="inferred from homology"/>
<evidence type="ECO:0000313" key="5">
    <source>
        <dbReference type="EMBL" id="KPH77895.1"/>
    </source>
</evidence>
<comment type="caution">
    <text evidence="5">The sequence shown here is derived from an EMBL/GenBank/DDBJ whole genome shotgun (WGS) entry which is preliminary data.</text>
</comment>
<dbReference type="InterPro" id="IPR005474">
    <property type="entry name" value="Transketolase_N"/>
</dbReference>
<evidence type="ECO:0000313" key="6">
    <source>
        <dbReference type="Proteomes" id="UP000037854"/>
    </source>
</evidence>
<feature type="domain" description="Transketolase N-terminal" evidence="4">
    <location>
        <begin position="20"/>
        <end position="273"/>
    </location>
</feature>
<dbReference type="Proteomes" id="UP000037854">
    <property type="component" value="Unassembled WGS sequence"/>
</dbReference>
<comment type="cofactor">
    <cofactor evidence="1">
        <name>thiamine diphosphate</name>
        <dbReference type="ChEBI" id="CHEBI:58937"/>
    </cofactor>
</comment>
<dbReference type="Pfam" id="PF00456">
    <property type="entry name" value="Transketolase_N"/>
    <property type="match status" value="1"/>
</dbReference>
<dbReference type="PANTHER" id="PTHR47514:SF1">
    <property type="entry name" value="TRANSKETOLASE N-TERMINAL SECTION-RELATED"/>
    <property type="match status" value="1"/>
</dbReference>
<organism evidence="5 6">
    <name type="scientific">Oceanobacillus caeni</name>
    <dbReference type="NCBI Taxonomy" id="405946"/>
    <lineage>
        <taxon>Bacteria</taxon>
        <taxon>Bacillati</taxon>
        <taxon>Bacillota</taxon>
        <taxon>Bacilli</taxon>
        <taxon>Bacillales</taxon>
        <taxon>Bacillaceae</taxon>
        <taxon>Oceanobacillus</taxon>
    </lineage>
</organism>
<keyword evidence="6" id="KW-1185">Reference proteome</keyword>
<dbReference type="Gene3D" id="3.40.50.970">
    <property type="match status" value="1"/>
</dbReference>
<dbReference type="EMBL" id="LGTK01000005">
    <property type="protein sequence ID" value="KPH77895.1"/>
    <property type="molecule type" value="Genomic_DNA"/>
</dbReference>
<reference evidence="5 6" key="1">
    <citation type="submission" date="2015-07" db="EMBL/GenBank/DDBJ databases">
        <title>High-quality draft genome sequence of Oceanobacillus caeni HM6, a bacillus isolated from a human feces.</title>
        <authorList>
            <person name="Kumar J."/>
            <person name="Verma M.K."/>
            <person name="Pandey R."/>
            <person name="Bhambi M."/>
            <person name="Chauhan N."/>
        </authorList>
    </citation>
    <scope>NUCLEOTIDE SEQUENCE [LARGE SCALE GENOMIC DNA]</scope>
    <source>
        <strain evidence="5 6">HM6</strain>
    </source>
</reference>
<comment type="similarity">
    <text evidence="2">Belongs to the transketolase family.</text>
</comment>
<dbReference type="SUPFAM" id="SSF52518">
    <property type="entry name" value="Thiamin diphosphate-binding fold (THDP-binding)"/>
    <property type="match status" value="1"/>
</dbReference>
<gene>
    <name evidence="5" type="ORF">AFL42_02790</name>
</gene>
<name>A0ABR5MMP3_9BACI</name>
<dbReference type="RefSeq" id="WP_060667775.1">
    <property type="nucleotide sequence ID" value="NZ_JAHHXM010000001.1"/>
</dbReference>
<dbReference type="CDD" id="cd02012">
    <property type="entry name" value="TPP_TK"/>
    <property type="match status" value="1"/>
</dbReference>
<evidence type="ECO:0000256" key="1">
    <source>
        <dbReference type="ARBA" id="ARBA00001964"/>
    </source>
</evidence>
<evidence type="ECO:0000256" key="3">
    <source>
        <dbReference type="ARBA" id="ARBA00023052"/>
    </source>
</evidence>